<protein>
    <submittedName>
        <fullName evidence="1">Uncharacterized protein</fullName>
    </submittedName>
</protein>
<evidence type="ECO:0000313" key="2">
    <source>
        <dbReference type="Proteomes" id="UP001153076"/>
    </source>
</evidence>
<proteinExistence type="predicted"/>
<keyword evidence="2" id="KW-1185">Reference proteome</keyword>
<organism evidence="1 2">
    <name type="scientific">Carnegiea gigantea</name>
    <dbReference type="NCBI Taxonomy" id="171969"/>
    <lineage>
        <taxon>Eukaryota</taxon>
        <taxon>Viridiplantae</taxon>
        <taxon>Streptophyta</taxon>
        <taxon>Embryophyta</taxon>
        <taxon>Tracheophyta</taxon>
        <taxon>Spermatophyta</taxon>
        <taxon>Magnoliopsida</taxon>
        <taxon>eudicotyledons</taxon>
        <taxon>Gunneridae</taxon>
        <taxon>Pentapetalae</taxon>
        <taxon>Caryophyllales</taxon>
        <taxon>Cactineae</taxon>
        <taxon>Cactaceae</taxon>
        <taxon>Cactoideae</taxon>
        <taxon>Echinocereeae</taxon>
        <taxon>Carnegiea</taxon>
    </lineage>
</organism>
<gene>
    <name evidence="1" type="ORF">Cgig2_012075</name>
</gene>
<reference evidence="1" key="1">
    <citation type="submission" date="2022-04" db="EMBL/GenBank/DDBJ databases">
        <title>Carnegiea gigantea Genome sequencing and assembly v2.</title>
        <authorList>
            <person name="Copetti D."/>
            <person name="Sanderson M.J."/>
            <person name="Burquez A."/>
            <person name="Wojciechowski M.F."/>
        </authorList>
    </citation>
    <scope>NUCLEOTIDE SEQUENCE</scope>
    <source>
        <strain evidence="1">SGP5-SGP5p</strain>
        <tissue evidence="1">Aerial part</tissue>
    </source>
</reference>
<dbReference type="Gene3D" id="3.60.10.10">
    <property type="entry name" value="Endonuclease/exonuclease/phosphatase"/>
    <property type="match status" value="1"/>
</dbReference>
<name>A0A9Q1GUE1_9CARY</name>
<dbReference type="AlphaFoldDB" id="A0A9Q1GUE1"/>
<dbReference type="Proteomes" id="UP001153076">
    <property type="component" value="Unassembled WGS sequence"/>
</dbReference>
<comment type="caution">
    <text evidence="1">The sequence shown here is derived from an EMBL/GenBank/DDBJ whole genome shotgun (WGS) entry which is preliminary data.</text>
</comment>
<sequence length="164" mass="19388">MDNIIAWNVRGLNNPNKLEDIKVFLNKHEVGLVALLETKRLGRKQLDRMQEELHANPMDETIIAQEKERRIKYLEILKSSLSLIKQQTKQQWLNYGDQCSRIFFAKIKQSKLRSYMYAIKDERGNRREGFAEVAKVMAHYYQGLLGRNNIQRKEIDWNVIRTGP</sequence>
<dbReference type="SUPFAM" id="SSF56219">
    <property type="entry name" value="DNase I-like"/>
    <property type="match status" value="1"/>
</dbReference>
<dbReference type="EMBL" id="JAKOGI010001068">
    <property type="protein sequence ID" value="KAJ8427987.1"/>
    <property type="molecule type" value="Genomic_DNA"/>
</dbReference>
<accession>A0A9Q1GUE1</accession>
<dbReference type="InterPro" id="IPR036691">
    <property type="entry name" value="Endo/exonu/phosph_ase_sf"/>
</dbReference>
<evidence type="ECO:0000313" key="1">
    <source>
        <dbReference type="EMBL" id="KAJ8427987.1"/>
    </source>
</evidence>